<name>A0ACB7HBG2_MANES</name>
<gene>
    <name evidence="1" type="ORF">MANES_08G167600v8</name>
</gene>
<sequence length="736" mass="81716">MGACKKKAKLNRERKVQMRRMWREGQRRSPRISALDARKAQPSRSPVARTRCSTTTVTSTNTSLHVEHQQKKRRCLDNGEGPASRTRATKKRKLRPLQDVGSPPSAQQDPKSSDEQDGRQKSQGNLIRNSDQPIVQCKDRTKNGDPVSKPGQSLSAPYVSQMPKKHILELILDILQRRDAYEIFAEPVDPNEVEDYYEIIKEPMDFGTMRAKLHEGMYNSLEQFEHDVFLIPRNAMHFNSSGTIFFRQARAIDELAKKVFHVLKTDPENFELEFSGTRRRASRRPKSEAKSSTYSSVSKLATNSRSNNVTPSASGKPVCNSANSIANLRTAGQVIPRCAAGGISAQSDTRDVEVPLGFGVDRRSGSSEADRRSTYKPWLSILSENHSIVSKIYTNSKMLMHVNQQDISYKKSLMLFVKDLGPTAQMIAQRKLSGWSTEANNYLYSDSNWPKAPNCKNYVTTSFAQCVPTSADTSTTIKKSQNLSSGDRIDMGNADKGKSSYSCDQIGTSGASVAVASQDNGTSTFGAIRLEAVSSNDTKVEGISKDNNFQQNQNGRIQIGLHSSIINARDMNFSDAGLNDKDLKSTKLKMEKSKMDDKPWLLNSAFKDSFSSSSWSLESMASGASGFGQTRGSMNNLSVQYLIGYDQGGIHELGSSTETDWSLKSNEASTQVSQFIFDLPFLRTRLDEMKHLGQKRFLQESSGGQGGFVDRMSESYRDKPPHSSLDTQLASLALQL</sequence>
<keyword evidence="2" id="KW-1185">Reference proteome</keyword>
<comment type="caution">
    <text evidence="1">The sequence shown here is derived from an EMBL/GenBank/DDBJ whole genome shotgun (WGS) entry which is preliminary data.</text>
</comment>
<proteinExistence type="predicted"/>
<accession>A0ACB7HBG2</accession>
<dbReference type="EMBL" id="CM004394">
    <property type="protein sequence ID" value="KAG8650023.1"/>
    <property type="molecule type" value="Genomic_DNA"/>
</dbReference>
<evidence type="ECO:0000313" key="2">
    <source>
        <dbReference type="Proteomes" id="UP000091857"/>
    </source>
</evidence>
<dbReference type="Proteomes" id="UP000091857">
    <property type="component" value="Chromosome 8"/>
</dbReference>
<reference evidence="2" key="1">
    <citation type="journal article" date="2016" name="Nat. Biotechnol.">
        <title>Sequencing wild and cultivated cassava and related species reveals extensive interspecific hybridization and genetic diversity.</title>
        <authorList>
            <person name="Bredeson J.V."/>
            <person name="Lyons J.B."/>
            <person name="Prochnik S.E."/>
            <person name="Wu G.A."/>
            <person name="Ha C.M."/>
            <person name="Edsinger-Gonzales E."/>
            <person name="Grimwood J."/>
            <person name="Schmutz J."/>
            <person name="Rabbi I.Y."/>
            <person name="Egesi C."/>
            <person name="Nauluvula P."/>
            <person name="Lebot V."/>
            <person name="Ndunguru J."/>
            <person name="Mkamilo G."/>
            <person name="Bart R.S."/>
            <person name="Setter T.L."/>
            <person name="Gleadow R.M."/>
            <person name="Kulakow P."/>
            <person name="Ferguson M.E."/>
            <person name="Rounsley S."/>
            <person name="Rokhsar D.S."/>
        </authorList>
    </citation>
    <scope>NUCLEOTIDE SEQUENCE [LARGE SCALE GENOMIC DNA]</scope>
    <source>
        <strain evidence="2">cv. AM560-2</strain>
    </source>
</reference>
<protein>
    <submittedName>
        <fullName evidence="1">Uncharacterized protein</fullName>
    </submittedName>
</protein>
<evidence type="ECO:0000313" key="1">
    <source>
        <dbReference type="EMBL" id="KAG8650023.1"/>
    </source>
</evidence>
<organism evidence="1 2">
    <name type="scientific">Manihot esculenta</name>
    <name type="common">Cassava</name>
    <name type="synonym">Jatropha manihot</name>
    <dbReference type="NCBI Taxonomy" id="3983"/>
    <lineage>
        <taxon>Eukaryota</taxon>
        <taxon>Viridiplantae</taxon>
        <taxon>Streptophyta</taxon>
        <taxon>Embryophyta</taxon>
        <taxon>Tracheophyta</taxon>
        <taxon>Spermatophyta</taxon>
        <taxon>Magnoliopsida</taxon>
        <taxon>eudicotyledons</taxon>
        <taxon>Gunneridae</taxon>
        <taxon>Pentapetalae</taxon>
        <taxon>rosids</taxon>
        <taxon>fabids</taxon>
        <taxon>Malpighiales</taxon>
        <taxon>Euphorbiaceae</taxon>
        <taxon>Crotonoideae</taxon>
        <taxon>Manihoteae</taxon>
        <taxon>Manihot</taxon>
    </lineage>
</organism>